<evidence type="ECO:0000313" key="2">
    <source>
        <dbReference type="Proteomes" id="UP001180487"/>
    </source>
</evidence>
<name>A0ABU2CF73_9BURK</name>
<sequence>MAGNLLFGGGIGVIIDHNKGTAYTYPTWIRLVFGQMRSFDRRDEKDGLVVLGTPSDAAPLLADNTVPPAAPPIPAVRSTPVSAPQPAQRAAYIATGYAKIDDVDAIPFLNDNGRQSYRNWLTKGTPRAFAISPTGTLAASFGLKPVDETLPSDPVERAVVACNRISKTACRLYAVNGSVVWVKDAAP</sequence>
<accession>A0ABU2CF73</accession>
<dbReference type="Proteomes" id="UP001180487">
    <property type="component" value="Unassembled WGS sequence"/>
</dbReference>
<organism evidence="1 2">
    <name type="scientific">Rhodoferax ferrireducens</name>
    <dbReference type="NCBI Taxonomy" id="192843"/>
    <lineage>
        <taxon>Bacteria</taxon>
        <taxon>Pseudomonadati</taxon>
        <taxon>Pseudomonadota</taxon>
        <taxon>Betaproteobacteria</taxon>
        <taxon>Burkholderiales</taxon>
        <taxon>Comamonadaceae</taxon>
        <taxon>Rhodoferax</taxon>
    </lineage>
</organism>
<gene>
    <name evidence="1" type="ORF">J2X19_004706</name>
</gene>
<reference evidence="1 2" key="1">
    <citation type="submission" date="2023-07" db="EMBL/GenBank/DDBJ databases">
        <title>Sorghum-associated microbial communities from plants grown in Nebraska, USA.</title>
        <authorList>
            <person name="Schachtman D."/>
        </authorList>
    </citation>
    <scope>NUCLEOTIDE SEQUENCE [LARGE SCALE GENOMIC DNA]</scope>
    <source>
        <strain evidence="1 2">BE313</strain>
    </source>
</reference>
<protein>
    <recommendedName>
        <fullName evidence="3">DUF4189 domain-containing protein</fullName>
    </recommendedName>
</protein>
<comment type="caution">
    <text evidence="1">The sequence shown here is derived from an EMBL/GenBank/DDBJ whole genome shotgun (WGS) entry which is preliminary data.</text>
</comment>
<evidence type="ECO:0008006" key="3">
    <source>
        <dbReference type="Google" id="ProtNLM"/>
    </source>
</evidence>
<keyword evidence="2" id="KW-1185">Reference proteome</keyword>
<proteinExistence type="predicted"/>
<evidence type="ECO:0000313" key="1">
    <source>
        <dbReference type="EMBL" id="MDR7380004.1"/>
    </source>
</evidence>
<dbReference type="EMBL" id="JAVDXT010000006">
    <property type="protein sequence ID" value="MDR7380004.1"/>
    <property type="molecule type" value="Genomic_DNA"/>
</dbReference>
<dbReference type="RefSeq" id="WP_310376929.1">
    <property type="nucleotide sequence ID" value="NZ_JAVDXT010000006.1"/>
</dbReference>